<accession>A0ABM8TMX9</accession>
<gene>
    <name evidence="1" type="ORF">LMG26411_04951</name>
</gene>
<keyword evidence="2" id="KW-1185">Reference proteome</keyword>
<reference evidence="1 2" key="1">
    <citation type="submission" date="2021-03" db="EMBL/GenBank/DDBJ databases">
        <authorList>
            <person name="Peeters C."/>
        </authorList>
    </citation>
    <scope>NUCLEOTIDE SEQUENCE [LARGE SCALE GENOMIC DNA]</scope>
    <source>
        <strain evidence="1 2">LMG 26411</strain>
    </source>
</reference>
<protein>
    <submittedName>
        <fullName evidence="1">Uncharacterized protein</fullName>
    </submittedName>
</protein>
<evidence type="ECO:0000313" key="1">
    <source>
        <dbReference type="EMBL" id="CAG2155461.1"/>
    </source>
</evidence>
<sequence>MNRDASDNLWWESNLYWYGSNRYHGGDSPDTDPNWLIDKIISMNGFVRGATFVSFSGVQYRVALCQ</sequence>
<proteinExistence type="predicted"/>
<dbReference type="Proteomes" id="UP000672657">
    <property type="component" value="Unassembled WGS sequence"/>
</dbReference>
<name>A0ABM8TMX9_9BURK</name>
<evidence type="ECO:0000313" key="2">
    <source>
        <dbReference type="Proteomes" id="UP000672657"/>
    </source>
</evidence>
<comment type="caution">
    <text evidence="1">The sequence shown here is derived from an EMBL/GenBank/DDBJ whole genome shotgun (WGS) entry which is preliminary data.</text>
</comment>
<dbReference type="EMBL" id="CAJPVI010000033">
    <property type="protein sequence ID" value="CAG2155461.1"/>
    <property type="molecule type" value="Genomic_DNA"/>
</dbReference>
<organism evidence="1 2">
    <name type="scientific">Cupriavidus numazuensis</name>
    <dbReference type="NCBI Taxonomy" id="221992"/>
    <lineage>
        <taxon>Bacteria</taxon>
        <taxon>Pseudomonadati</taxon>
        <taxon>Pseudomonadota</taxon>
        <taxon>Betaproteobacteria</taxon>
        <taxon>Burkholderiales</taxon>
        <taxon>Burkholderiaceae</taxon>
        <taxon>Cupriavidus</taxon>
    </lineage>
</organism>